<accession>A0A177N942</accession>
<dbReference type="Gene3D" id="3.20.20.450">
    <property type="entry name" value="EAL domain"/>
    <property type="match status" value="1"/>
</dbReference>
<dbReference type="InterPro" id="IPR001633">
    <property type="entry name" value="EAL_dom"/>
</dbReference>
<dbReference type="CDD" id="cd01949">
    <property type="entry name" value="GGDEF"/>
    <property type="match status" value="1"/>
</dbReference>
<dbReference type="InterPro" id="IPR003018">
    <property type="entry name" value="GAF"/>
</dbReference>
<evidence type="ECO:0000313" key="7">
    <source>
        <dbReference type="Proteomes" id="UP000077628"/>
    </source>
</evidence>
<dbReference type="PIRSF" id="PIRSF005925">
    <property type="entry name" value="Dos"/>
    <property type="match status" value="1"/>
</dbReference>
<dbReference type="SUPFAM" id="SSF55785">
    <property type="entry name" value="PYP-like sensor domain (PAS domain)"/>
    <property type="match status" value="1"/>
</dbReference>
<dbReference type="RefSeq" id="WP_064030999.1">
    <property type="nucleotide sequence ID" value="NZ_LUUK01000200.1"/>
</dbReference>
<dbReference type="InterPro" id="IPR035965">
    <property type="entry name" value="PAS-like_dom_sf"/>
</dbReference>
<dbReference type="SMART" id="SM00065">
    <property type="entry name" value="GAF"/>
    <property type="match status" value="1"/>
</dbReference>
<dbReference type="SUPFAM" id="SSF141868">
    <property type="entry name" value="EAL domain-like"/>
    <property type="match status" value="1"/>
</dbReference>
<evidence type="ECO:0000313" key="6">
    <source>
        <dbReference type="EMBL" id="OAI14457.1"/>
    </source>
</evidence>
<feature type="domain" description="PAC" evidence="3">
    <location>
        <begin position="268"/>
        <end position="320"/>
    </location>
</feature>
<dbReference type="NCBIfam" id="TIGR00229">
    <property type="entry name" value="sensory_box"/>
    <property type="match status" value="1"/>
</dbReference>
<dbReference type="InterPro" id="IPR035919">
    <property type="entry name" value="EAL_sf"/>
</dbReference>
<dbReference type="STRING" id="702114.A1355_12555"/>
<dbReference type="Gene3D" id="3.30.450.20">
    <property type="entry name" value="PAS domain"/>
    <property type="match status" value="1"/>
</dbReference>
<dbReference type="PROSITE" id="PS50113">
    <property type="entry name" value="PAC"/>
    <property type="match status" value="1"/>
</dbReference>
<feature type="domain" description="GGDEF" evidence="5">
    <location>
        <begin position="352"/>
        <end position="485"/>
    </location>
</feature>
<organism evidence="6 7">
    <name type="scientific">Methylomonas koyamae</name>
    <dbReference type="NCBI Taxonomy" id="702114"/>
    <lineage>
        <taxon>Bacteria</taxon>
        <taxon>Pseudomonadati</taxon>
        <taxon>Pseudomonadota</taxon>
        <taxon>Gammaproteobacteria</taxon>
        <taxon>Methylococcales</taxon>
        <taxon>Methylococcaceae</taxon>
        <taxon>Methylomonas</taxon>
    </lineage>
</organism>
<dbReference type="Pfam" id="PF13426">
    <property type="entry name" value="PAS_9"/>
    <property type="match status" value="1"/>
</dbReference>
<dbReference type="InterPro" id="IPR000700">
    <property type="entry name" value="PAS-assoc_C"/>
</dbReference>
<dbReference type="NCBIfam" id="TIGR00254">
    <property type="entry name" value="GGDEF"/>
    <property type="match status" value="1"/>
</dbReference>
<dbReference type="Proteomes" id="UP000077628">
    <property type="component" value="Unassembled WGS sequence"/>
</dbReference>
<dbReference type="InterPro" id="IPR012226">
    <property type="entry name" value="Diguanyl_cyclase/Pdiesterase"/>
</dbReference>
<reference evidence="7" key="1">
    <citation type="submission" date="2016-03" db="EMBL/GenBank/DDBJ databases">
        <authorList>
            <person name="Heylen K."/>
            <person name="De Vos P."/>
            <person name="Vekeman B."/>
        </authorList>
    </citation>
    <scope>NUCLEOTIDE SEQUENCE [LARGE SCALE GENOMIC DNA]</scope>
    <source>
        <strain evidence="7">R-45383</strain>
    </source>
</reference>
<dbReference type="PANTHER" id="PTHR44757:SF2">
    <property type="entry name" value="BIOFILM ARCHITECTURE MAINTENANCE PROTEIN MBAA"/>
    <property type="match status" value="1"/>
</dbReference>
<dbReference type="PROSITE" id="PS50112">
    <property type="entry name" value="PAS"/>
    <property type="match status" value="1"/>
</dbReference>
<evidence type="ECO:0000259" key="5">
    <source>
        <dbReference type="PROSITE" id="PS50887"/>
    </source>
</evidence>
<comment type="caution">
    <text evidence="6">The sequence shown here is derived from an EMBL/GenBank/DDBJ whole genome shotgun (WGS) entry which is preliminary data.</text>
</comment>
<dbReference type="Pfam" id="PF00990">
    <property type="entry name" value="GGDEF"/>
    <property type="match status" value="1"/>
</dbReference>
<dbReference type="CDD" id="cd01948">
    <property type="entry name" value="EAL"/>
    <property type="match status" value="1"/>
</dbReference>
<evidence type="ECO:0000259" key="3">
    <source>
        <dbReference type="PROSITE" id="PS50113"/>
    </source>
</evidence>
<dbReference type="SMART" id="SM00091">
    <property type="entry name" value="PAS"/>
    <property type="match status" value="1"/>
</dbReference>
<gene>
    <name evidence="6" type="ORF">A1355_12555</name>
</gene>
<keyword evidence="7" id="KW-1185">Reference proteome</keyword>
<dbReference type="Gene3D" id="3.30.450.40">
    <property type="match status" value="1"/>
</dbReference>
<feature type="domain" description="EAL" evidence="4">
    <location>
        <begin position="494"/>
        <end position="745"/>
    </location>
</feature>
<dbReference type="EMBL" id="LUUK01000200">
    <property type="protein sequence ID" value="OAI14457.1"/>
    <property type="molecule type" value="Genomic_DNA"/>
</dbReference>
<dbReference type="CDD" id="cd00130">
    <property type="entry name" value="PAS"/>
    <property type="match status" value="1"/>
</dbReference>
<dbReference type="InterPro" id="IPR000014">
    <property type="entry name" value="PAS"/>
</dbReference>
<feature type="domain" description="PAS" evidence="2">
    <location>
        <begin position="201"/>
        <end position="241"/>
    </location>
</feature>
<dbReference type="PANTHER" id="PTHR44757">
    <property type="entry name" value="DIGUANYLATE CYCLASE DGCP"/>
    <property type="match status" value="1"/>
</dbReference>
<dbReference type="InterPro" id="IPR052155">
    <property type="entry name" value="Biofilm_reg_signaling"/>
</dbReference>
<evidence type="ECO:0000259" key="4">
    <source>
        <dbReference type="PROSITE" id="PS50883"/>
    </source>
</evidence>
<dbReference type="InterPro" id="IPR029016">
    <property type="entry name" value="GAF-like_dom_sf"/>
</dbReference>
<dbReference type="InterPro" id="IPR000160">
    <property type="entry name" value="GGDEF_dom"/>
</dbReference>
<dbReference type="InterPro" id="IPR043128">
    <property type="entry name" value="Rev_trsase/Diguanyl_cyclase"/>
</dbReference>
<dbReference type="AlphaFoldDB" id="A0A177N942"/>
<dbReference type="PROSITE" id="PS50887">
    <property type="entry name" value="GGDEF"/>
    <property type="match status" value="1"/>
</dbReference>
<dbReference type="FunFam" id="3.30.70.270:FF:000001">
    <property type="entry name" value="Diguanylate cyclase domain protein"/>
    <property type="match status" value="1"/>
</dbReference>
<dbReference type="SUPFAM" id="SSF55781">
    <property type="entry name" value="GAF domain-like"/>
    <property type="match status" value="1"/>
</dbReference>
<dbReference type="OrthoDB" id="1316910at2"/>
<dbReference type="GO" id="GO:0003824">
    <property type="term" value="F:catalytic activity"/>
    <property type="evidence" value="ECO:0007669"/>
    <property type="project" value="UniProtKB-ARBA"/>
</dbReference>
<protein>
    <submittedName>
        <fullName evidence="6">Diguanylate cyclase</fullName>
    </submittedName>
</protein>
<dbReference type="SMART" id="SM00267">
    <property type="entry name" value="GGDEF"/>
    <property type="match status" value="1"/>
</dbReference>
<comment type="cofactor">
    <cofactor evidence="1">
        <name>Mg(2+)</name>
        <dbReference type="ChEBI" id="CHEBI:18420"/>
    </cofactor>
</comment>
<proteinExistence type="predicted"/>
<dbReference type="Gene3D" id="3.30.70.270">
    <property type="match status" value="1"/>
</dbReference>
<dbReference type="PROSITE" id="PS50883">
    <property type="entry name" value="EAL"/>
    <property type="match status" value="1"/>
</dbReference>
<dbReference type="InterPro" id="IPR029787">
    <property type="entry name" value="Nucleotide_cyclase"/>
</dbReference>
<evidence type="ECO:0000256" key="1">
    <source>
        <dbReference type="ARBA" id="ARBA00001946"/>
    </source>
</evidence>
<evidence type="ECO:0000259" key="2">
    <source>
        <dbReference type="PROSITE" id="PS50112"/>
    </source>
</evidence>
<dbReference type="SMART" id="SM00052">
    <property type="entry name" value="EAL"/>
    <property type="match status" value="1"/>
</dbReference>
<dbReference type="Pfam" id="PF00563">
    <property type="entry name" value="EAL"/>
    <property type="match status" value="1"/>
</dbReference>
<sequence length="745" mass="82132">MQTHPGSEFQATNQGVEYMALDCGDQARILQLQQDILRLVALGYDAVEVCRQICLLEEQLLPNAVASVMLLDDEGQRLHVFAAPSVPVEGVAQLNGLRPGPGAGSCGNAVFRREPVFVENTHTDPRWEDLRQLACNFNIGACWSMPIRGKGGRVIGSFALSSFEHRLPSPFHHKLLEIGAFIVGIVLEQRRANEQLHLAGKVFEYSTEGIMITDAGNRIVSVNRAFTRITGYALDQVKGKNPSLLSAGRHGPAFYQKMWQSLAANGYWQGEIWNKARDGRVYPEWLSITAINGGDGKLGHYLGIFSDLSDKKRSDEIIWRQANYDALTGLPNRNRFYDRLEQAIKAALHNGGRLALLLIDLDHFKEVNDTVGHAYGDALLKAAGERLQACAGQNSVLARLGGDEFTLILPDIADNACVEQTAQTFLDTLAAPFVLDGAASYLSASIGIALFPDDAVGIDALLKYADQAMYAAKNQGRNAWRYFTPALQIAAEHRSRTSSDLREALVRDQFHLVYQPIVELATGRIRKAEALIRWQHPQRGFISPAEFIPLAEETRLIREIGGWVFERAVEQVAAWQAAYGADFQISVNKSPLQFKGDEDWVGYLVGLGLSGHSIVVEITEGLLLDADEQVSNKLLAFRDAGIQVAIDDFGTGYSSLSYLKKFDIDYLKIDQSFVRNLAPDSSDLVLCEAIVTMAHRLGMQVIAEGVETREQRDLLSAAGCDFAQGYWFAKPLSVADFETMLAKVG</sequence>
<dbReference type="Pfam" id="PF13185">
    <property type="entry name" value="GAF_2"/>
    <property type="match status" value="1"/>
</dbReference>
<name>A0A177N942_9GAMM</name>
<dbReference type="SUPFAM" id="SSF55073">
    <property type="entry name" value="Nucleotide cyclase"/>
    <property type="match status" value="1"/>
</dbReference>